<evidence type="ECO:0000313" key="2">
    <source>
        <dbReference type="Ensembl" id="ENSCSEP00000032089.1"/>
    </source>
</evidence>
<dbReference type="Proteomes" id="UP000265120">
    <property type="component" value="Chromosome 10"/>
</dbReference>
<organism evidence="2 3">
    <name type="scientific">Cynoglossus semilaevis</name>
    <name type="common">Tongue sole</name>
    <dbReference type="NCBI Taxonomy" id="244447"/>
    <lineage>
        <taxon>Eukaryota</taxon>
        <taxon>Metazoa</taxon>
        <taxon>Chordata</taxon>
        <taxon>Craniata</taxon>
        <taxon>Vertebrata</taxon>
        <taxon>Euteleostomi</taxon>
        <taxon>Actinopterygii</taxon>
        <taxon>Neopterygii</taxon>
        <taxon>Teleostei</taxon>
        <taxon>Neoteleostei</taxon>
        <taxon>Acanthomorphata</taxon>
        <taxon>Carangaria</taxon>
        <taxon>Pleuronectiformes</taxon>
        <taxon>Pleuronectoidei</taxon>
        <taxon>Cynoglossidae</taxon>
        <taxon>Cynoglossinae</taxon>
        <taxon>Cynoglossus</taxon>
    </lineage>
</organism>
<evidence type="ECO:0000313" key="3">
    <source>
        <dbReference type="Proteomes" id="UP000265120"/>
    </source>
</evidence>
<evidence type="ECO:0000256" key="1">
    <source>
        <dbReference type="SAM" id="MobiDB-lite"/>
    </source>
</evidence>
<name>A0A3P8WZ90_CYNSE</name>
<reference evidence="2" key="3">
    <citation type="submission" date="2025-09" db="UniProtKB">
        <authorList>
            <consortium name="Ensembl"/>
        </authorList>
    </citation>
    <scope>IDENTIFICATION</scope>
</reference>
<dbReference type="AlphaFoldDB" id="A0A3P8WZ90"/>
<feature type="compositionally biased region" description="Low complexity" evidence="1">
    <location>
        <begin position="21"/>
        <end position="32"/>
    </location>
</feature>
<keyword evidence="3" id="KW-1185">Reference proteome</keyword>
<accession>A0A3P8WZ90</accession>
<reference evidence="2" key="2">
    <citation type="submission" date="2025-08" db="UniProtKB">
        <authorList>
            <consortium name="Ensembl"/>
        </authorList>
    </citation>
    <scope>IDENTIFICATION</scope>
</reference>
<proteinExistence type="predicted"/>
<sequence>RGRRAGGTTVGAGSGAEDEAGPGQEGSPQQGQLTAGAAEAGLHRVPVLTLVRHLALSYTLVNRINVTVSQYSCPHVATIPALFLNSTEAINILSEQRK</sequence>
<dbReference type="Ensembl" id="ENSCSET00000032507.1">
    <property type="protein sequence ID" value="ENSCSEP00000032089.1"/>
    <property type="gene ID" value="ENSCSEG00000020598.1"/>
</dbReference>
<reference evidence="2 3" key="1">
    <citation type="journal article" date="2014" name="Nat. Genet.">
        <title>Whole-genome sequence of a flatfish provides insights into ZW sex chromosome evolution and adaptation to a benthic lifestyle.</title>
        <authorList>
            <person name="Chen S."/>
            <person name="Zhang G."/>
            <person name="Shao C."/>
            <person name="Huang Q."/>
            <person name="Liu G."/>
            <person name="Zhang P."/>
            <person name="Song W."/>
            <person name="An N."/>
            <person name="Chalopin D."/>
            <person name="Volff J.N."/>
            <person name="Hong Y."/>
            <person name="Li Q."/>
            <person name="Sha Z."/>
            <person name="Zhou H."/>
            <person name="Xie M."/>
            <person name="Yu Q."/>
            <person name="Liu Y."/>
            <person name="Xiang H."/>
            <person name="Wang N."/>
            <person name="Wu K."/>
            <person name="Yang C."/>
            <person name="Zhou Q."/>
            <person name="Liao X."/>
            <person name="Yang L."/>
            <person name="Hu Q."/>
            <person name="Zhang J."/>
            <person name="Meng L."/>
            <person name="Jin L."/>
            <person name="Tian Y."/>
            <person name="Lian J."/>
            <person name="Yang J."/>
            <person name="Miao G."/>
            <person name="Liu S."/>
            <person name="Liang Z."/>
            <person name="Yan F."/>
            <person name="Li Y."/>
            <person name="Sun B."/>
            <person name="Zhang H."/>
            <person name="Zhang J."/>
            <person name="Zhu Y."/>
            <person name="Du M."/>
            <person name="Zhao Y."/>
            <person name="Schartl M."/>
            <person name="Tang Q."/>
            <person name="Wang J."/>
        </authorList>
    </citation>
    <scope>NUCLEOTIDE SEQUENCE</scope>
</reference>
<feature type="region of interest" description="Disordered" evidence="1">
    <location>
        <begin position="1"/>
        <end position="36"/>
    </location>
</feature>
<dbReference type="InParanoid" id="A0A3P8WZ90"/>
<protein>
    <submittedName>
        <fullName evidence="2">Uncharacterized protein</fullName>
    </submittedName>
</protein>